<keyword evidence="4 11" id="KW-1133">Transmembrane helix</keyword>
<evidence type="ECO:0000256" key="11">
    <source>
        <dbReference type="SAM" id="Phobius"/>
    </source>
</evidence>
<dbReference type="Gene3D" id="1.20.1070.10">
    <property type="entry name" value="Rhodopsin 7-helix transmembrane proteins"/>
    <property type="match status" value="2"/>
</dbReference>
<dbReference type="EMBL" id="JAIWYP010000001">
    <property type="protein sequence ID" value="KAH3895358.1"/>
    <property type="molecule type" value="Genomic_DNA"/>
</dbReference>
<feature type="domain" description="G-protein coupled receptors family 1 profile" evidence="12">
    <location>
        <begin position="1"/>
        <end position="354"/>
    </location>
</feature>
<evidence type="ECO:0000256" key="2">
    <source>
        <dbReference type="ARBA" id="ARBA00022475"/>
    </source>
</evidence>
<dbReference type="Pfam" id="PF00001">
    <property type="entry name" value="7tm_1"/>
    <property type="match status" value="1"/>
</dbReference>
<evidence type="ECO:0000256" key="1">
    <source>
        <dbReference type="ARBA" id="ARBA00004651"/>
    </source>
</evidence>
<comment type="caution">
    <text evidence="13">The sequence shown here is derived from an EMBL/GenBank/DDBJ whole genome shotgun (WGS) entry which is preliminary data.</text>
</comment>
<gene>
    <name evidence="13" type="ORF">DPMN_019521</name>
</gene>
<name>A0A9D4NIM9_DREPO</name>
<sequence>MCNVFVTVDVMMCTSSILHLCGISVQRYIAIQFPLRARNKSKSIVIAKIGCIWLLAILISSPVTVLGALDEFNILNEHHCTLKHNGFIIYGSILAFFIPLVIMIITYALTVRLLYKQSKRCDYRRSSESAGGAPIIRRCRTSSVRRSEQPRTREEHNPDQYELIEREKLNNNSNLQNGYTRVPSILSHSVSCETISGRGAEHSAYERQNIKVHNSCFLAVPGGFGIESSLDSFSGSDLSDDDDHGPRRGSFTLGGDSSRRHSFRDIINKQFLIKASSILNLARDRNKDRTAVRTEQKASKVLGLVFALFLLCWLPFFIVNVIPAMCARCNVPATLVSTCSWLGWASSTINPIIYTMFNKTFKRCFAKFLTCDYGRQDRPVLVTPSYSRKMNISIRDVYSD</sequence>
<dbReference type="SUPFAM" id="SSF81321">
    <property type="entry name" value="Family A G protein-coupled receptor-like"/>
    <property type="match status" value="1"/>
</dbReference>
<evidence type="ECO:0000256" key="10">
    <source>
        <dbReference type="SAM" id="MobiDB-lite"/>
    </source>
</evidence>
<keyword evidence="5" id="KW-0297">G-protein coupled receptor</keyword>
<feature type="region of interest" description="Disordered" evidence="10">
    <location>
        <begin position="235"/>
        <end position="256"/>
    </location>
</feature>
<evidence type="ECO:0000256" key="8">
    <source>
        <dbReference type="ARBA" id="ARBA00023170"/>
    </source>
</evidence>
<evidence type="ECO:0000259" key="12">
    <source>
        <dbReference type="PROSITE" id="PS50262"/>
    </source>
</evidence>
<comment type="subcellular location">
    <subcellularLocation>
        <location evidence="1">Cell membrane</location>
        <topology evidence="1">Multi-pass membrane protein</topology>
    </subcellularLocation>
</comment>
<feature type="transmembrane region" description="Helical" evidence="11">
    <location>
        <begin position="87"/>
        <end position="115"/>
    </location>
</feature>
<accession>A0A9D4NIM9</accession>
<feature type="transmembrane region" description="Helical" evidence="11">
    <location>
        <begin position="301"/>
        <end position="322"/>
    </location>
</feature>
<keyword evidence="6 11" id="KW-0472">Membrane</keyword>
<keyword evidence="9" id="KW-0807">Transducer</keyword>
<dbReference type="Proteomes" id="UP000828390">
    <property type="component" value="Unassembled WGS sequence"/>
</dbReference>
<evidence type="ECO:0000256" key="9">
    <source>
        <dbReference type="ARBA" id="ARBA00023224"/>
    </source>
</evidence>
<reference evidence="13" key="1">
    <citation type="journal article" date="2019" name="bioRxiv">
        <title>The Genome of the Zebra Mussel, Dreissena polymorpha: A Resource for Invasive Species Research.</title>
        <authorList>
            <person name="McCartney M.A."/>
            <person name="Auch B."/>
            <person name="Kono T."/>
            <person name="Mallez S."/>
            <person name="Zhang Y."/>
            <person name="Obille A."/>
            <person name="Becker A."/>
            <person name="Abrahante J.E."/>
            <person name="Garbe J."/>
            <person name="Badalamenti J.P."/>
            <person name="Herman A."/>
            <person name="Mangelson H."/>
            <person name="Liachko I."/>
            <person name="Sullivan S."/>
            <person name="Sone E.D."/>
            <person name="Koren S."/>
            <person name="Silverstein K.A.T."/>
            <person name="Beckman K.B."/>
            <person name="Gohl D.M."/>
        </authorList>
    </citation>
    <scope>NUCLEOTIDE SEQUENCE</scope>
    <source>
        <strain evidence="13">Duluth1</strain>
        <tissue evidence="13">Whole animal</tissue>
    </source>
</reference>
<protein>
    <recommendedName>
        <fullName evidence="12">G-protein coupled receptors family 1 profile domain-containing protein</fullName>
    </recommendedName>
</protein>
<keyword evidence="2" id="KW-1003">Cell membrane</keyword>
<keyword evidence="8" id="KW-0675">Receptor</keyword>
<keyword evidence="3 11" id="KW-0812">Transmembrane</keyword>
<evidence type="ECO:0000313" key="14">
    <source>
        <dbReference type="Proteomes" id="UP000828390"/>
    </source>
</evidence>
<proteinExistence type="predicted"/>
<evidence type="ECO:0000256" key="7">
    <source>
        <dbReference type="ARBA" id="ARBA00023157"/>
    </source>
</evidence>
<evidence type="ECO:0000256" key="3">
    <source>
        <dbReference type="ARBA" id="ARBA00022692"/>
    </source>
</evidence>
<keyword evidence="7" id="KW-1015">Disulfide bond</keyword>
<keyword evidence="14" id="KW-1185">Reference proteome</keyword>
<dbReference type="PANTHER" id="PTHR24248">
    <property type="entry name" value="ADRENERGIC RECEPTOR-RELATED G-PROTEIN COUPLED RECEPTOR"/>
    <property type="match status" value="1"/>
</dbReference>
<evidence type="ECO:0000256" key="6">
    <source>
        <dbReference type="ARBA" id="ARBA00023136"/>
    </source>
</evidence>
<dbReference type="InterPro" id="IPR017452">
    <property type="entry name" value="GPCR_Rhodpsn_7TM"/>
</dbReference>
<dbReference type="PROSITE" id="PS50262">
    <property type="entry name" value="G_PROTEIN_RECEP_F1_2"/>
    <property type="match status" value="1"/>
</dbReference>
<dbReference type="GO" id="GO:0005886">
    <property type="term" value="C:plasma membrane"/>
    <property type="evidence" value="ECO:0007669"/>
    <property type="project" value="UniProtKB-SubCell"/>
</dbReference>
<dbReference type="PANTHER" id="PTHR24248:SF125">
    <property type="entry name" value="DOPAMINE D2-LIKE RECEPTOR"/>
    <property type="match status" value="1"/>
</dbReference>
<reference evidence="13" key="2">
    <citation type="submission" date="2020-11" db="EMBL/GenBank/DDBJ databases">
        <authorList>
            <person name="McCartney M.A."/>
            <person name="Auch B."/>
            <person name="Kono T."/>
            <person name="Mallez S."/>
            <person name="Becker A."/>
            <person name="Gohl D.M."/>
            <person name="Silverstein K.A.T."/>
            <person name="Koren S."/>
            <person name="Bechman K.B."/>
            <person name="Herman A."/>
            <person name="Abrahante J.E."/>
            <person name="Garbe J."/>
        </authorList>
    </citation>
    <scope>NUCLEOTIDE SEQUENCE</scope>
    <source>
        <strain evidence="13">Duluth1</strain>
        <tissue evidence="13">Whole animal</tissue>
    </source>
</reference>
<dbReference type="InterPro" id="IPR000276">
    <property type="entry name" value="GPCR_Rhodpsn"/>
</dbReference>
<dbReference type="GO" id="GO:0004930">
    <property type="term" value="F:G protein-coupled receptor activity"/>
    <property type="evidence" value="ECO:0007669"/>
    <property type="project" value="UniProtKB-KW"/>
</dbReference>
<dbReference type="PRINTS" id="PR00237">
    <property type="entry name" value="GPCRRHODOPSN"/>
</dbReference>
<evidence type="ECO:0000256" key="4">
    <source>
        <dbReference type="ARBA" id="ARBA00022989"/>
    </source>
</evidence>
<feature type="transmembrane region" description="Helical" evidence="11">
    <location>
        <begin position="6"/>
        <end position="25"/>
    </location>
</feature>
<feature type="transmembrane region" description="Helical" evidence="11">
    <location>
        <begin position="45"/>
        <end position="67"/>
    </location>
</feature>
<evidence type="ECO:0000256" key="5">
    <source>
        <dbReference type="ARBA" id="ARBA00023040"/>
    </source>
</evidence>
<dbReference type="AlphaFoldDB" id="A0A9D4NIM9"/>
<evidence type="ECO:0000313" key="13">
    <source>
        <dbReference type="EMBL" id="KAH3895358.1"/>
    </source>
</evidence>
<organism evidence="13 14">
    <name type="scientific">Dreissena polymorpha</name>
    <name type="common">Zebra mussel</name>
    <name type="synonym">Mytilus polymorpha</name>
    <dbReference type="NCBI Taxonomy" id="45954"/>
    <lineage>
        <taxon>Eukaryota</taxon>
        <taxon>Metazoa</taxon>
        <taxon>Spiralia</taxon>
        <taxon>Lophotrochozoa</taxon>
        <taxon>Mollusca</taxon>
        <taxon>Bivalvia</taxon>
        <taxon>Autobranchia</taxon>
        <taxon>Heteroconchia</taxon>
        <taxon>Euheterodonta</taxon>
        <taxon>Imparidentia</taxon>
        <taxon>Neoheterodontei</taxon>
        <taxon>Myida</taxon>
        <taxon>Dreissenoidea</taxon>
        <taxon>Dreissenidae</taxon>
        <taxon>Dreissena</taxon>
    </lineage>
</organism>